<comment type="caution">
    <text evidence="1">The sequence shown here is derived from an EMBL/GenBank/DDBJ whole genome shotgun (WGS) entry which is preliminary data.</text>
</comment>
<dbReference type="Proteomes" id="UP000053923">
    <property type="component" value="Unassembled WGS sequence"/>
</dbReference>
<protein>
    <recommendedName>
        <fullName evidence="3">Thioesterase</fullName>
    </recommendedName>
</protein>
<dbReference type="AlphaFoldDB" id="A0A101JRA5"/>
<name>A0A101JRA5_9ACTN</name>
<evidence type="ECO:0000313" key="1">
    <source>
        <dbReference type="EMBL" id="KUL31592.1"/>
    </source>
</evidence>
<dbReference type="OrthoDB" id="194128at2"/>
<proteinExistence type="predicted"/>
<reference evidence="2" key="1">
    <citation type="submission" date="2015-10" db="EMBL/GenBank/DDBJ databases">
        <authorList>
            <person name="Ju K.-S."/>
            <person name="Doroghazi J.R."/>
            <person name="Metcalf W.W."/>
        </authorList>
    </citation>
    <scope>NUCLEOTIDE SEQUENCE [LARGE SCALE GENOMIC DNA]</scope>
    <source>
        <strain evidence="2">NRRL 3151</strain>
    </source>
</reference>
<dbReference type="SUPFAM" id="SSF54637">
    <property type="entry name" value="Thioesterase/thiol ester dehydrase-isomerase"/>
    <property type="match status" value="1"/>
</dbReference>
<keyword evidence="2" id="KW-1185">Reference proteome</keyword>
<dbReference type="EMBL" id="LLZG01000254">
    <property type="protein sequence ID" value="KUL31592.1"/>
    <property type="molecule type" value="Genomic_DNA"/>
</dbReference>
<accession>A0A101JRA5</accession>
<dbReference type="Gene3D" id="3.10.129.10">
    <property type="entry name" value="Hotdog Thioesterase"/>
    <property type="match status" value="1"/>
</dbReference>
<evidence type="ECO:0008006" key="3">
    <source>
        <dbReference type="Google" id="ProtNLM"/>
    </source>
</evidence>
<evidence type="ECO:0000313" key="2">
    <source>
        <dbReference type="Proteomes" id="UP000053923"/>
    </source>
</evidence>
<gene>
    <name evidence="1" type="ORF">ADL12_24950</name>
</gene>
<dbReference type="RefSeq" id="WP_062705337.1">
    <property type="nucleotide sequence ID" value="NZ_LLZG01000254.1"/>
</dbReference>
<organism evidence="1 2">
    <name type="scientific">Streptomyces regalis</name>
    <dbReference type="NCBI Taxonomy" id="68262"/>
    <lineage>
        <taxon>Bacteria</taxon>
        <taxon>Bacillati</taxon>
        <taxon>Actinomycetota</taxon>
        <taxon>Actinomycetes</taxon>
        <taxon>Kitasatosporales</taxon>
        <taxon>Streptomycetaceae</taxon>
        <taxon>Streptomyces</taxon>
    </lineage>
</organism>
<dbReference type="InterPro" id="IPR029069">
    <property type="entry name" value="HotDog_dom_sf"/>
</dbReference>
<sequence length="85" mass="9680">MSFGRLIPLSVHWDELDALGLLDNSRYPLLVERAWLDLWQQDGFRPDASDAFQVVTELRVPYEVPVTGPGSYAVDLWLERLAPPV</sequence>